<gene>
    <name evidence="1" type="ORF">TIFTF001_003005</name>
</gene>
<name>A0AA88D9D4_FICCA</name>
<dbReference type="AlphaFoldDB" id="A0AA88D9D4"/>
<dbReference type="EMBL" id="BTGU01000003">
    <property type="protein sequence ID" value="GMN30879.1"/>
    <property type="molecule type" value="Genomic_DNA"/>
</dbReference>
<dbReference type="Proteomes" id="UP001187192">
    <property type="component" value="Unassembled WGS sequence"/>
</dbReference>
<organism evidence="1 2">
    <name type="scientific">Ficus carica</name>
    <name type="common">Common fig</name>
    <dbReference type="NCBI Taxonomy" id="3494"/>
    <lineage>
        <taxon>Eukaryota</taxon>
        <taxon>Viridiplantae</taxon>
        <taxon>Streptophyta</taxon>
        <taxon>Embryophyta</taxon>
        <taxon>Tracheophyta</taxon>
        <taxon>Spermatophyta</taxon>
        <taxon>Magnoliopsida</taxon>
        <taxon>eudicotyledons</taxon>
        <taxon>Gunneridae</taxon>
        <taxon>Pentapetalae</taxon>
        <taxon>rosids</taxon>
        <taxon>fabids</taxon>
        <taxon>Rosales</taxon>
        <taxon>Moraceae</taxon>
        <taxon>Ficeae</taxon>
        <taxon>Ficus</taxon>
    </lineage>
</organism>
<comment type="caution">
    <text evidence="1">The sequence shown here is derived from an EMBL/GenBank/DDBJ whole genome shotgun (WGS) entry which is preliminary data.</text>
</comment>
<evidence type="ECO:0000313" key="1">
    <source>
        <dbReference type="EMBL" id="GMN30879.1"/>
    </source>
</evidence>
<protein>
    <submittedName>
        <fullName evidence="1">Uncharacterized protein</fullName>
    </submittedName>
</protein>
<reference evidence="1" key="1">
    <citation type="submission" date="2023-07" db="EMBL/GenBank/DDBJ databases">
        <title>draft genome sequence of fig (Ficus carica).</title>
        <authorList>
            <person name="Takahashi T."/>
            <person name="Nishimura K."/>
        </authorList>
    </citation>
    <scope>NUCLEOTIDE SEQUENCE</scope>
</reference>
<sequence length="66" mass="7409">MEMQTWGTGTCSDSACSSVRSGGQMAQLIWRFQTGKAESLTLPNWNRNRAALGEEYRSYGSEREDD</sequence>
<keyword evidence="2" id="KW-1185">Reference proteome</keyword>
<proteinExistence type="predicted"/>
<evidence type="ECO:0000313" key="2">
    <source>
        <dbReference type="Proteomes" id="UP001187192"/>
    </source>
</evidence>
<accession>A0AA88D9D4</accession>